<feature type="domain" description="DUF7729" evidence="2">
    <location>
        <begin position="144"/>
        <end position="355"/>
    </location>
</feature>
<feature type="compositionally biased region" description="Polar residues" evidence="1">
    <location>
        <begin position="13"/>
        <end position="24"/>
    </location>
</feature>
<dbReference type="Proteomes" id="UP001337655">
    <property type="component" value="Unassembled WGS sequence"/>
</dbReference>
<dbReference type="EMBL" id="JAVRRT010000005">
    <property type="protein sequence ID" value="KAK5171783.1"/>
    <property type="molecule type" value="Genomic_DNA"/>
</dbReference>
<reference evidence="3 4" key="1">
    <citation type="submission" date="2023-08" db="EMBL/GenBank/DDBJ databases">
        <title>Black Yeasts Isolated from many extreme environments.</title>
        <authorList>
            <person name="Coleine C."/>
            <person name="Stajich J.E."/>
            <person name="Selbmann L."/>
        </authorList>
    </citation>
    <scope>NUCLEOTIDE SEQUENCE [LARGE SCALE GENOMIC DNA]</scope>
    <source>
        <strain evidence="3 4">CCFEE 5935</strain>
    </source>
</reference>
<evidence type="ECO:0000256" key="1">
    <source>
        <dbReference type="SAM" id="MobiDB-lite"/>
    </source>
</evidence>
<evidence type="ECO:0000313" key="3">
    <source>
        <dbReference type="EMBL" id="KAK5171783.1"/>
    </source>
</evidence>
<feature type="region of interest" description="Disordered" evidence="1">
    <location>
        <begin position="110"/>
        <end position="134"/>
    </location>
</feature>
<keyword evidence="4" id="KW-1185">Reference proteome</keyword>
<organism evidence="3 4">
    <name type="scientific">Saxophila tyrrhenica</name>
    <dbReference type="NCBI Taxonomy" id="1690608"/>
    <lineage>
        <taxon>Eukaryota</taxon>
        <taxon>Fungi</taxon>
        <taxon>Dikarya</taxon>
        <taxon>Ascomycota</taxon>
        <taxon>Pezizomycotina</taxon>
        <taxon>Dothideomycetes</taxon>
        <taxon>Dothideomycetidae</taxon>
        <taxon>Mycosphaerellales</taxon>
        <taxon>Extremaceae</taxon>
        <taxon>Saxophila</taxon>
    </lineage>
</organism>
<dbReference type="PANTHER" id="PTHR39460:SF1">
    <property type="entry name" value="C6 TRANSCRIPTION FACTOR"/>
    <property type="match status" value="1"/>
</dbReference>
<comment type="caution">
    <text evidence="3">The sequence shown here is derived from an EMBL/GenBank/DDBJ whole genome shotgun (WGS) entry which is preliminary data.</text>
</comment>
<accession>A0AAV9PDP9</accession>
<dbReference type="PANTHER" id="PTHR39460">
    <property type="entry name" value="EXPRESSED PROTEIN"/>
    <property type="match status" value="1"/>
</dbReference>
<name>A0AAV9PDP9_9PEZI</name>
<dbReference type="AlphaFoldDB" id="A0AAV9PDP9"/>
<evidence type="ECO:0000259" key="2">
    <source>
        <dbReference type="Pfam" id="PF24855"/>
    </source>
</evidence>
<evidence type="ECO:0000313" key="4">
    <source>
        <dbReference type="Proteomes" id="UP001337655"/>
    </source>
</evidence>
<feature type="compositionally biased region" description="Basic and acidic residues" evidence="1">
    <location>
        <begin position="110"/>
        <end position="130"/>
    </location>
</feature>
<gene>
    <name evidence="3" type="ORF">LTR77_003419</name>
</gene>
<dbReference type="InterPro" id="IPR056146">
    <property type="entry name" value="DUF7729"/>
</dbReference>
<dbReference type="RefSeq" id="XP_064660627.1">
    <property type="nucleotide sequence ID" value="XM_064800676.1"/>
</dbReference>
<proteinExistence type="predicted"/>
<feature type="region of interest" description="Disordered" evidence="1">
    <location>
        <begin position="1"/>
        <end position="32"/>
    </location>
</feature>
<protein>
    <recommendedName>
        <fullName evidence="2">DUF7729 domain-containing protein</fullName>
    </recommendedName>
</protein>
<sequence>MTPAPPDAAVSRAPSSQPGWNAPNSALYHHPSPRVVRIRRAERTYQNITSSSIPRKGRVSGPWTSMQNWVVFVLLSLLLCCEGVEAGSGHGHGRRARELVFDRRQPPPVKARLEVRRKDAARHGSSKSEDSQLLVDDQIDQADLPHPFDTSLGNNFTTTSCPAFFNDFLNNATFQECLPFSLLLQTSNSFFTTTRSLPDLTTTLTATCSVPFRACASLMSSLATQIQSPSTCGPDLSLQNPTVTQAYNGFLAYTPLYHAGCLTDPTLRTPENEKGYCFASAVTNASAPTSSYIYYLPLGVALPGGTQPSCDRCLRRTMGVFADYAGDGGQPLSGVYAAAAQQVDMVCGPTFVEANVVVSNGGASSRRLGGWLGVLAAAGVGVWVGL</sequence>
<dbReference type="GeneID" id="89924766"/>
<dbReference type="Pfam" id="PF24855">
    <property type="entry name" value="DUF7729"/>
    <property type="match status" value="1"/>
</dbReference>